<name>A0A8S5VCP7_9CAUD</name>
<accession>A0A8S5VCP7</accession>
<evidence type="ECO:0000313" key="1">
    <source>
        <dbReference type="EMBL" id="DAG04553.1"/>
    </source>
</evidence>
<protein>
    <submittedName>
        <fullName evidence="1">Uncharacterized protein</fullName>
    </submittedName>
</protein>
<sequence length="163" mass="19310">MSIYGDFLSDLKISETKRWKANLKNKTLICEGKKYIESSMYDIRHDLIVIDGINSDTSRKECNEICFEIIENLYHKYKYSIPSERSEKYRQREYFRALKPDEMTDGQLVTGEDRNYARAALEAFILCASLAGYLTWDEEQMGSHWFYQGKDKDLIILKKWIEC</sequence>
<proteinExistence type="predicted"/>
<dbReference type="EMBL" id="BK016244">
    <property type="protein sequence ID" value="DAG04553.1"/>
    <property type="molecule type" value="Genomic_DNA"/>
</dbReference>
<reference evidence="1" key="1">
    <citation type="journal article" date="2021" name="Proc. Natl. Acad. Sci. U.S.A.">
        <title>A Catalog of Tens of Thousands of Viruses from Human Metagenomes Reveals Hidden Associations with Chronic Diseases.</title>
        <authorList>
            <person name="Tisza M.J."/>
            <person name="Buck C.B."/>
        </authorList>
    </citation>
    <scope>NUCLEOTIDE SEQUENCE</scope>
    <source>
        <strain evidence="1">CtDXu9</strain>
    </source>
</reference>
<organism evidence="1">
    <name type="scientific">Siphoviridae sp. ctDXu9</name>
    <dbReference type="NCBI Taxonomy" id="2825387"/>
    <lineage>
        <taxon>Viruses</taxon>
        <taxon>Duplodnaviria</taxon>
        <taxon>Heunggongvirae</taxon>
        <taxon>Uroviricota</taxon>
        <taxon>Caudoviricetes</taxon>
    </lineage>
</organism>